<keyword evidence="1" id="KW-1133">Transmembrane helix</keyword>
<evidence type="ECO:0000256" key="1">
    <source>
        <dbReference type="SAM" id="Phobius"/>
    </source>
</evidence>
<dbReference type="EMBL" id="VFRA01000001">
    <property type="protein sequence ID" value="TQO21128.1"/>
    <property type="molecule type" value="Genomic_DNA"/>
</dbReference>
<organism evidence="2 3">
    <name type="scientific">Rhodoglobus vestalii</name>
    <dbReference type="NCBI Taxonomy" id="193384"/>
    <lineage>
        <taxon>Bacteria</taxon>
        <taxon>Bacillati</taxon>
        <taxon>Actinomycetota</taxon>
        <taxon>Actinomycetes</taxon>
        <taxon>Micrococcales</taxon>
        <taxon>Microbacteriaceae</taxon>
        <taxon>Rhodoglobus</taxon>
    </lineage>
</organism>
<dbReference type="Proteomes" id="UP000316560">
    <property type="component" value="Unassembled WGS sequence"/>
</dbReference>
<evidence type="ECO:0000313" key="3">
    <source>
        <dbReference type="Proteomes" id="UP000316560"/>
    </source>
</evidence>
<feature type="transmembrane region" description="Helical" evidence="1">
    <location>
        <begin position="46"/>
        <end position="68"/>
    </location>
</feature>
<feature type="transmembrane region" description="Helical" evidence="1">
    <location>
        <begin position="74"/>
        <end position="93"/>
    </location>
</feature>
<keyword evidence="3" id="KW-1185">Reference proteome</keyword>
<evidence type="ECO:0000313" key="2">
    <source>
        <dbReference type="EMBL" id="TQO21128.1"/>
    </source>
</evidence>
<accession>A0A8H2PZX7</accession>
<gene>
    <name evidence="2" type="ORF">FB472_2798</name>
</gene>
<sequence length="146" mass="15590">MAIDNHPNVFRFEGHTWVSMADRDNAIAQLRTQRAWDASNAKLQRWWIAIAIGAVAGVAITLALGTAAQLDPTVYLLSLPFGFGVGAIAGALINKRFAAPEGHHASLPARPTTVALTKVPPRVAREAPLGASAEEIIEWSNRGFVG</sequence>
<proteinExistence type="predicted"/>
<dbReference type="AlphaFoldDB" id="A0A8H2PZX7"/>
<keyword evidence="1" id="KW-0812">Transmembrane</keyword>
<dbReference type="OrthoDB" id="5118283at2"/>
<comment type="caution">
    <text evidence="2">The sequence shown here is derived from an EMBL/GenBank/DDBJ whole genome shotgun (WGS) entry which is preliminary data.</text>
</comment>
<protein>
    <submittedName>
        <fullName evidence="2">Uncharacterized protein</fullName>
    </submittedName>
</protein>
<reference evidence="2 3" key="1">
    <citation type="submission" date="2019-06" db="EMBL/GenBank/DDBJ databases">
        <title>Sequencing the genomes of 1000 actinobacteria strains.</title>
        <authorList>
            <person name="Klenk H.-P."/>
        </authorList>
    </citation>
    <scope>NUCLEOTIDE SEQUENCE [LARGE SCALE GENOMIC DNA]</scope>
    <source>
        <strain evidence="2 3">DSM 21947</strain>
    </source>
</reference>
<dbReference type="RefSeq" id="WP_141991325.1">
    <property type="nucleotide sequence ID" value="NZ_VFRA01000001.1"/>
</dbReference>
<name>A0A8H2PZX7_9MICO</name>
<keyword evidence="1" id="KW-0472">Membrane</keyword>